<reference evidence="1" key="1">
    <citation type="submission" date="2022-07" db="EMBL/GenBank/DDBJ databases">
        <title>Gramela sediminis sp. nov., isolated from deep-sea sediment of the Indian Ocean.</title>
        <authorList>
            <person name="Shi H."/>
        </authorList>
    </citation>
    <scope>NUCLEOTIDE SEQUENCE</scope>
    <source>
        <strain evidence="1">GC03-9</strain>
    </source>
</reference>
<organism evidence="1 2">
    <name type="scientific">Christiangramia oceanisediminis</name>
    <dbReference type="NCBI Taxonomy" id="2920386"/>
    <lineage>
        <taxon>Bacteria</taxon>
        <taxon>Pseudomonadati</taxon>
        <taxon>Bacteroidota</taxon>
        <taxon>Flavobacteriia</taxon>
        <taxon>Flavobacteriales</taxon>
        <taxon>Flavobacteriaceae</taxon>
        <taxon>Christiangramia</taxon>
    </lineage>
</organism>
<accession>A0A9X2RBQ4</accession>
<gene>
    <name evidence="1" type="ORF">MKO06_11765</name>
</gene>
<protein>
    <submittedName>
        <fullName evidence="1">Uncharacterized protein</fullName>
    </submittedName>
</protein>
<dbReference type="AlphaFoldDB" id="A0A9X2RBQ4"/>
<dbReference type="Proteomes" id="UP001155280">
    <property type="component" value="Unassembled WGS sequence"/>
</dbReference>
<dbReference type="EMBL" id="JANCNS010000002">
    <property type="protein sequence ID" value="MCP9200590.1"/>
    <property type="molecule type" value="Genomic_DNA"/>
</dbReference>
<comment type="caution">
    <text evidence="1">The sequence shown here is derived from an EMBL/GenBank/DDBJ whole genome shotgun (WGS) entry which is preliminary data.</text>
</comment>
<sequence>MIYLNYSDLNHEAKKRLLENSKWDVEQECGNDIRRYAKEHGFNFKRLIEEEALRNLHTYIYIFNI</sequence>
<keyword evidence="2" id="KW-1185">Reference proteome</keyword>
<name>A0A9X2RBQ4_9FLAO</name>
<proteinExistence type="predicted"/>
<dbReference type="RefSeq" id="WP_241551352.1">
    <property type="nucleotide sequence ID" value="NZ_JANCNS010000002.1"/>
</dbReference>
<evidence type="ECO:0000313" key="2">
    <source>
        <dbReference type="Proteomes" id="UP001155280"/>
    </source>
</evidence>
<evidence type="ECO:0000313" key="1">
    <source>
        <dbReference type="EMBL" id="MCP9200590.1"/>
    </source>
</evidence>